<accession>A0A6B0GSA4</accession>
<sequence length="316" mass="33617">MSGTPDDEETTESQPSAYGDGSVGEGRFGGTSPARETSDHPFLGDAGIGQGYLGTGDPTRGQADATTQATYAVGEYESLVSSLDPPGSAAARERLSEFLKTPFPVTPSAQPGDDEYTPWDAYLQTLGDEFERLSYARDETVLARYVETAQDGALDSLGALVDTPRQRDETDPHYRARLKLQLRVSIGGGTIADVKEAAAAILQTSPEAIRIDEPFGTEPARMDLSVQREDLDEAAVELDEFVEVLTDAKAAGVRLFGTLLGGFEHRSLADAENSVNDPEKGYAKSYATDEAGAVVSRSGGGEYSSLLYTPDAEVTL</sequence>
<keyword evidence="3" id="KW-1185">Reference proteome</keyword>
<evidence type="ECO:0000313" key="3">
    <source>
        <dbReference type="Proteomes" id="UP000451471"/>
    </source>
</evidence>
<evidence type="ECO:0000313" key="2">
    <source>
        <dbReference type="EMBL" id="MWG36579.1"/>
    </source>
</evidence>
<feature type="compositionally biased region" description="Acidic residues" evidence="1">
    <location>
        <begin position="1"/>
        <end position="11"/>
    </location>
</feature>
<dbReference type="Proteomes" id="UP000451471">
    <property type="component" value="Unassembled WGS sequence"/>
</dbReference>
<organism evidence="2 3">
    <name type="scientific">Halomarina oriensis</name>
    <dbReference type="NCBI Taxonomy" id="671145"/>
    <lineage>
        <taxon>Archaea</taxon>
        <taxon>Methanobacteriati</taxon>
        <taxon>Methanobacteriota</taxon>
        <taxon>Stenosarchaea group</taxon>
        <taxon>Halobacteria</taxon>
        <taxon>Halobacteriales</taxon>
        <taxon>Natronomonadaceae</taxon>
        <taxon>Halomarina</taxon>
    </lineage>
</organism>
<evidence type="ECO:0000256" key="1">
    <source>
        <dbReference type="SAM" id="MobiDB-lite"/>
    </source>
</evidence>
<name>A0A6B0GSA4_9EURY</name>
<gene>
    <name evidence="2" type="ORF">GQS65_19150</name>
</gene>
<dbReference type="RefSeq" id="WP_158206230.1">
    <property type="nucleotide sequence ID" value="NZ_WSZK01000036.1"/>
</dbReference>
<dbReference type="EMBL" id="WSZK01000036">
    <property type="protein sequence ID" value="MWG36579.1"/>
    <property type="molecule type" value="Genomic_DNA"/>
</dbReference>
<proteinExistence type="predicted"/>
<protein>
    <submittedName>
        <fullName evidence="2">Uncharacterized protein</fullName>
    </submittedName>
</protein>
<dbReference type="OrthoDB" id="350869at2157"/>
<comment type="caution">
    <text evidence="2">The sequence shown here is derived from an EMBL/GenBank/DDBJ whole genome shotgun (WGS) entry which is preliminary data.</text>
</comment>
<reference evidence="2 3" key="1">
    <citation type="submission" date="2019-12" db="EMBL/GenBank/DDBJ databases">
        <title>Halocatena pleomorpha gen. nov. sp. nov., an extremely halophilic archaeon of family Halobacteriaceae isolated from saltpan soil.</title>
        <authorList>
            <person name="Pal Y."/>
            <person name="Verma A."/>
            <person name="Krishnamurthi S."/>
            <person name="Kumar P."/>
        </authorList>
    </citation>
    <scope>NUCLEOTIDE SEQUENCE [LARGE SCALE GENOMIC DNA]</scope>
    <source>
        <strain evidence="2 3">JCM 16495</strain>
    </source>
</reference>
<feature type="region of interest" description="Disordered" evidence="1">
    <location>
        <begin position="1"/>
        <end position="68"/>
    </location>
</feature>
<dbReference type="AlphaFoldDB" id="A0A6B0GSA4"/>